<evidence type="ECO:0000256" key="7">
    <source>
        <dbReference type="ARBA" id="ARBA00029745"/>
    </source>
</evidence>
<evidence type="ECO:0000256" key="3">
    <source>
        <dbReference type="ARBA" id="ARBA00011950"/>
    </source>
</evidence>
<evidence type="ECO:0000256" key="2">
    <source>
        <dbReference type="ARBA" id="ARBA00005426"/>
    </source>
</evidence>
<organism evidence="12 13">
    <name type="scientific">Gilvimarinus gilvus</name>
    <dbReference type="NCBI Taxonomy" id="3058038"/>
    <lineage>
        <taxon>Bacteria</taxon>
        <taxon>Pseudomonadati</taxon>
        <taxon>Pseudomonadota</taxon>
        <taxon>Gammaproteobacteria</taxon>
        <taxon>Cellvibrionales</taxon>
        <taxon>Cellvibrionaceae</taxon>
        <taxon>Gilvimarinus</taxon>
    </lineage>
</organism>
<comment type="similarity">
    <text evidence="2">Belongs to the MoaE family.</text>
</comment>
<dbReference type="Proteomes" id="UP001273505">
    <property type="component" value="Unassembled WGS sequence"/>
</dbReference>
<comment type="catalytic activity">
    <reaction evidence="11">
        <text>2 [molybdopterin-synthase sulfur-carrier protein]-C-terminal-Gly-aminoethanethioate + cyclic pyranopterin phosphate + H2O = molybdopterin + 2 [molybdopterin-synthase sulfur-carrier protein]-C-terminal Gly-Gly + 2 H(+)</text>
        <dbReference type="Rhea" id="RHEA:26333"/>
        <dbReference type="Rhea" id="RHEA-COMP:12202"/>
        <dbReference type="Rhea" id="RHEA-COMP:19907"/>
        <dbReference type="ChEBI" id="CHEBI:15377"/>
        <dbReference type="ChEBI" id="CHEBI:15378"/>
        <dbReference type="ChEBI" id="CHEBI:58698"/>
        <dbReference type="ChEBI" id="CHEBI:59648"/>
        <dbReference type="ChEBI" id="CHEBI:90778"/>
        <dbReference type="ChEBI" id="CHEBI:232372"/>
        <dbReference type="EC" id="2.8.1.12"/>
    </reaction>
</comment>
<dbReference type="Pfam" id="PF02391">
    <property type="entry name" value="MoaE"/>
    <property type="match status" value="1"/>
</dbReference>
<evidence type="ECO:0000313" key="12">
    <source>
        <dbReference type="EMBL" id="MDX6848134.1"/>
    </source>
</evidence>
<dbReference type="SUPFAM" id="SSF54690">
    <property type="entry name" value="Molybdopterin synthase subunit MoaE"/>
    <property type="match status" value="1"/>
</dbReference>
<dbReference type="EMBL" id="JAXAFO010000002">
    <property type="protein sequence ID" value="MDX6848134.1"/>
    <property type="molecule type" value="Genomic_DNA"/>
</dbReference>
<evidence type="ECO:0000256" key="8">
    <source>
        <dbReference type="ARBA" id="ARBA00030407"/>
    </source>
</evidence>
<evidence type="ECO:0000256" key="10">
    <source>
        <dbReference type="ARBA" id="ARBA00032474"/>
    </source>
</evidence>
<dbReference type="EC" id="2.8.1.12" evidence="3"/>
<comment type="pathway">
    <text evidence="1">Cofactor biosynthesis; molybdopterin biosynthesis.</text>
</comment>
<accession>A0ABU4RTZ5</accession>
<evidence type="ECO:0000313" key="13">
    <source>
        <dbReference type="Proteomes" id="UP001273505"/>
    </source>
</evidence>
<dbReference type="InterPro" id="IPR036563">
    <property type="entry name" value="MoaE_sf"/>
</dbReference>
<dbReference type="Gene3D" id="3.90.1170.40">
    <property type="entry name" value="Molybdopterin biosynthesis MoaE subunit"/>
    <property type="match status" value="1"/>
</dbReference>
<dbReference type="RefSeq" id="WP_302723163.1">
    <property type="nucleotide sequence ID" value="NZ_JAULRU010000583.1"/>
</dbReference>
<evidence type="ECO:0000256" key="4">
    <source>
        <dbReference type="ARBA" id="ARBA00013858"/>
    </source>
</evidence>
<reference evidence="12 13" key="1">
    <citation type="submission" date="2023-11" db="EMBL/GenBank/DDBJ databases">
        <title>Gilvimarinus fulvus sp. nov., isolated from the surface of Kelp.</title>
        <authorList>
            <person name="Sun Y.Y."/>
            <person name="Gong Y."/>
            <person name="Du Z.J."/>
        </authorList>
    </citation>
    <scope>NUCLEOTIDE SEQUENCE [LARGE SCALE GENOMIC DNA]</scope>
    <source>
        <strain evidence="12 13">SDUM040013</strain>
    </source>
</reference>
<proteinExistence type="inferred from homology"/>
<comment type="subunit">
    <text evidence="6">Heterotetramer of 2 MoaD subunits and 2 MoaE subunits. Also stable as homodimer. The enzyme changes between these two forms during catalysis.</text>
</comment>
<comment type="caution">
    <text evidence="12">The sequence shown here is derived from an EMBL/GenBank/DDBJ whole genome shotgun (WGS) entry which is preliminary data.</text>
</comment>
<gene>
    <name evidence="12" type="ORF">SCD92_02105</name>
</gene>
<name>A0ABU4RTZ5_9GAMM</name>
<dbReference type="CDD" id="cd00756">
    <property type="entry name" value="MoaE"/>
    <property type="match status" value="1"/>
</dbReference>
<protein>
    <recommendedName>
        <fullName evidence="4">Molybdopterin synthase catalytic subunit</fullName>
        <ecNumber evidence="3">2.8.1.12</ecNumber>
    </recommendedName>
    <alternativeName>
        <fullName evidence="9">MPT synthase subunit 2</fullName>
    </alternativeName>
    <alternativeName>
        <fullName evidence="7">Molybdenum cofactor biosynthesis protein E</fullName>
    </alternativeName>
    <alternativeName>
        <fullName evidence="8">Molybdopterin-converting factor large subunit</fullName>
    </alternativeName>
    <alternativeName>
        <fullName evidence="10">Molybdopterin-converting factor subunit 2</fullName>
    </alternativeName>
</protein>
<keyword evidence="13" id="KW-1185">Reference proteome</keyword>
<dbReference type="InterPro" id="IPR003448">
    <property type="entry name" value="Mopterin_biosynth_MoaE"/>
</dbReference>
<keyword evidence="5" id="KW-0501">Molybdenum cofactor biosynthesis</keyword>
<evidence type="ECO:0000256" key="1">
    <source>
        <dbReference type="ARBA" id="ARBA00005046"/>
    </source>
</evidence>
<dbReference type="PANTHER" id="PTHR23404">
    <property type="entry name" value="MOLYBDOPTERIN SYNTHASE RELATED"/>
    <property type="match status" value="1"/>
</dbReference>
<evidence type="ECO:0000256" key="11">
    <source>
        <dbReference type="ARBA" id="ARBA00049878"/>
    </source>
</evidence>
<evidence type="ECO:0000256" key="6">
    <source>
        <dbReference type="ARBA" id="ARBA00026066"/>
    </source>
</evidence>
<sequence length="151" mass="16808">MNKVRVQHKAFCAAQEYQAVVDDGGANGAIVMFTGRVRADGASNPVTALELEHYPGMTEQVLERLVLEARARWQITEVRLIHRVGKIAVGEDIVLVLVSSAHRQQAFSAAEFLMDKLKTTATFWKKEHRLDGSSKWVEAKTSDDAAASRWD</sequence>
<evidence type="ECO:0000256" key="9">
    <source>
        <dbReference type="ARBA" id="ARBA00030781"/>
    </source>
</evidence>
<evidence type="ECO:0000256" key="5">
    <source>
        <dbReference type="ARBA" id="ARBA00023150"/>
    </source>
</evidence>